<keyword evidence="6" id="KW-0812">Transmembrane</keyword>
<dbReference type="SMART" id="SM00388">
    <property type="entry name" value="HisKA"/>
    <property type="match status" value="1"/>
</dbReference>
<accession>A0A1J5RG83</accession>
<comment type="catalytic activity">
    <reaction evidence="1">
        <text>ATP + protein L-histidine = ADP + protein N-phospho-L-histidine.</text>
        <dbReference type="EC" id="2.7.13.3"/>
    </reaction>
</comment>
<evidence type="ECO:0000256" key="8">
    <source>
        <dbReference type="ARBA" id="ARBA00022777"/>
    </source>
</evidence>
<evidence type="ECO:0000256" key="4">
    <source>
        <dbReference type="ARBA" id="ARBA00022553"/>
    </source>
</evidence>
<dbReference type="InterPro" id="IPR036890">
    <property type="entry name" value="HATPase_C_sf"/>
</dbReference>
<evidence type="ECO:0000256" key="3">
    <source>
        <dbReference type="ARBA" id="ARBA00012438"/>
    </source>
</evidence>
<evidence type="ECO:0000259" key="14">
    <source>
        <dbReference type="PROSITE" id="PS50885"/>
    </source>
</evidence>
<dbReference type="EMBL" id="MLJW01000187">
    <property type="protein sequence ID" value="OIQ94410.1"/>
    <property type="molecule type" value="Genomic_DNA"/>
</dbReference>
<evidence type="ECO:0000256" key="12">
    <source>
        <dbReference type="ARBA" id="ARBA00023136"/>
    </source>
</evidence>
<keyword evidence="10" id="KW-1133">Transmembrane helix</keyword>
<evidence type="ECO:0000256" key="5">
    <source>
        <dbReference type="ARBA" id="ARBA00022679"/>
    </source>
</evidence>
<dbReference type="PRINTS" id="PR00344">
    <property type="entry name" value="BCTRLSENSOR"/>
</dbReference>
<keyword evidence="12" id="KW-0472">Membrane</keyword>
<dbReference type="AlphaFoldDB" id="A0A1J5RG83"/>
<name>A0A1J5RG83_9ZZZZ</name>
<dbReference type="InterPro" id="IPR013727">
    <property type="entry name" value="2CSK_N"/>
</dbReference>
<evidence type="ECO:0000259" key="13">
    <source>
        <dbReference type="PROSITE" id="PS50109"/>
    </source>
</evidence>
<dbReference type="SUPFAM" id="SSF47384">
    <property type="entry name" value="Homodimeric domain of signal transducing histidine kinase"/>
    <property type="match status" value="1"/>
</dbReference>
<comment type="subcellular location">
    <subcellularLocation>
        <location evidence="2">Membrane</location>
        <topology evidence="2">Multi-pass membrane protein</topology>
    </subcellularLocation>
</comment>
<evidence type="ECO:0000256" key="11">
    <source>
        <dbReference type="ARBA" id="ARBA00023012"/>
    </source>
</evidence>
<proteinExistence type="predicted"/>
<gene>
    <name evidence="15" type="primary">rssA_13</name>
    <name evidence="15" type="ORF">GALL_236570</name>
</gene>
<dbReference type="PANTHER" id="PTHR45436:SF14">
    <property type="entry name" value="SENSOR PROTEIN QSEC"/>
    <property type="match status" value="1"/>
</dbReference>
<protein>
    <recommendedName>
        <fullName evidence="3">histidine kinase</fullName>
        <ecNumber evidence="3">2.7.13.3</ecNumber>
    </recommendedName>
</protein>
<evidence type="ECO:0000256" key="10">
    <source>
        <dbReference type="ARBA" id="ARBA00022989"/>
    </source>
</evidence>
<dbReference type="SMART" id="SM00387">
    <property type="entry name" value="HATPase_c"/>
    <property type="match status" value="1"/>
</dbReference>
<dbReference type="Gene3D" id="1.10.287.130">
    <property type="match status" value="1"/>
</dbReference>
<keyword evidence="4" id="KW-0597">Phosphoprotein</keyword>
<dbReference type="CDD" id="cd00075">
    <property type="entry name" value="HATPase"/>
    <property type="match status" value="1"/>
</dbReference>
<keyword evidence="8" id="KW-0418">Kinase</keyword>
<dbReference type="SUPFAM" id="SSF55874">
    <property type="entry name" value="ATPase domain of HSP90 chaperone/DNA topoisomerase II/histidine kinase"/>
    <property type="match status" value="1"/>
</dbReference>
<keyword evidence="11" id="KW-0902">Two-component regulatory system</keyword>
<dbReference type="PROSITE" id="PS50109">
    <property type="entry name" value="HIS_KIN"/>
    <property type="match status" value="1"/>
</dbReference>
<dbReference type="CDD" id="cd00082">
    <property type="entry name" value="HisKA"/>
    <property type="match status" value="1"/>
</dbReference>
<dbReference type="Pfam" id="PF00512">
    <property type="entry name" value="HisKA"/>
    <property type="match status" value="1"/>
</dbReference>
<dbReference type="PANTHER" id="PTHR45436">
    <property type="entry name" value="SENSOR HISTIDINE KINASE YKOH"/>
    <property type="match status" value="1"/>
</dbReference>
<evidence type="ECO:0000256" key="7">
    <source>
        <dbReference type="ARBA" id="ARBA00022741"/>
    </source>
</evidence>
<evidence type="ECO:0000256" key="6">
    <source>
        <dbReference type="ARBA" id="ARBA00022692"/>
    </source>
</evidence>
<dbReference type="InterPro" id="IPR004358">
    <property type="entry name" value="Sig_transdc_His_kin-like_C"/>
</dbReference>
<evidence type="ECO:0000256" key="1">
    <source>
        <dbReference type="ARBA" id="ARBA00000085"/>
    </source>
</evidence>
<dbReference type="Pfam" id="PF08521">
    <property type="entry name" value="2CSK_N"/>
    <property type="match status" value="1"/>
</dbReference>
<feature type="domain" description="Histidine kinase" evidence="13">
    <location>
        <begin position="225"/>
        <end position="439"/>
    </location>
</feature>
<dbReference type="InterPro" id="IPR005467">
    <property type="entry name" value="His_kinase_dom"/>
</dbReference>
<keyword evidence="7" id="KW-0547">Nucleotide-binding</keyword>
<dbReference type="InterPro" id="IPR003660">
    <property type="entry name" value="HAMP_dom"/>
</dbReference>
<dbReference type="PROSITE" id="PS50885">
    <property type="entry name" value="HAMP"/>
    <property type="match status" value="1"/>
</dbReference>
<dbReference type="Gene3D" id="3.30.565.10">
    <property type="entry name" value="Histidine kinase-like ATPase, C-terminal domain"/>
    <property type="match status" value="1"/>
</dbReference>
<evidence type="ECO:0000256" key="9">
    <source>
        <dbReference type="ARBA" id="ARBA00022840"/>
    </source>
</evidence>
<dbReference type="GO" id="GO:0005524">
    <property type="term" value="F:ATP binding"/>
    <property type="evidence" value="ECO:0007669"/>
    <property type="project" value="UniProtKB-KW"/>
</dbReference>
<dbReference type="InterPro" id="IPR003661">
    <property type="entry name" value="HisK_dim/P_dom"/>
</dbReference>
<feature type="domain" description="HAMP" evidence="14">
    <location>
        <begin position="165"/>
        <end position="217"/>
    </location>
</feature>
<dbReference type="InterPro" id="IPR036097">
    <property type="entry name" value="HisK_dim/P_sf"/>
</dbReference>
<dbReference type="GO" id="GO:0005886">
    <property type="term" value="C:plasma membrane"/>
    <property type="evidence" value="ECO:0007669"/>
    <property type="project" value="TreeGrafter"/>
</dbReference>
<dbReference type="EC" id="2.7.13.3" evidence="3"/>
<organism evidence="15">
    <name type="scientific">mine drainage metagenome</name>
    <dbReference type="NCBI Taxonomy" id="410659"/>
    <lineage>
        <taxon>unclassified sequences</taxon>
        <taxon>metagenomes</taxon>
        <taxon>ecological metagenomes</taxon>
    </lineage>
</organism>
<comment type="caution">
    <text evidence="15">The sequence shown here is derived from an EMBL/GenBank/DDBJ whole genome shotgun (WGS) entry which is preliminary data.</text>
</comment>
<dbReference type="GO" id="GO:0000155">
    <property type="term" value="F:phosphorelay sensor kinase activity"/>
    <property type="evidence" value="ECO:0007669"/>
    <property type="project" value="InterPro"/>
</dbReference>
<keyword evidence="5 15" id="KW-0808">Transferase</keyword>
<dbReference type="InterPro" id="IPR050428">
    <property type="entry name" value="TCS_sensor_his_kinase"/>
</dbReference>
<dbReference type="InterPro" id="IPR003594">
    <property type="entry name" value="HATPase_dom"/>
</dbReference>
<evidence type="ECO:0000256" key="2">
    <source>
        <dbReference type="ARBA" id="ARBA00004141"/>
    </source>
</evidence>
<dbReference type="Pfam" id="PF02518">
    <property type="entry name" value="HATPase_c"/>
    <property type="match status" value="1"/>
</dbReference>
<keyword evidence="9" id="KW-0067">ATP-binding</keyword>
<evidence type="ECO:0000313" key="15">
    <source>
        <dbReference type="EMBL" id="OIQ94410.1"/>
    </source>
</evidence>
<sequence length="440" mass="48402">MISLKRQLIVWALGLFTVVGLLAGGISYLLALQDANVLLDHQLLLVAGSIDEGSQLPAMQAKFLGESREEQESDFVIQVWYGSEKVRSSHPDFDLAEGTGTGYSNMSLHGQRWRVYTAVYPDRTVQVSQSHEVRRKIATSAALRALLPIAGLYPLSWILVVFGVSRIFKPLAEVAKAATQRDASSLDPLPMEHIPAEVAPLITEMNGLIRRVRETIDAQRHFMLDAAHELRTPLAALQLQIENLSQSRSQDDLEVRIAELKSGIQRASHLVGQLLHMARYGAEKQTIRADLDLGKLVKSCIADFIPIAEKRRIDLGMIHDEPAVIRANAGDLRILFNNLLDNAIRYTPEGGRIDVSVAVANQRASVEILDNGPGIPEELLPRVFDRFFRVGGHEIEGSGIGLAIVNAIASQESAEIRLSNRQDRSGLLAKVSFSLPVMPA</sequence>
<reference evidence="15" key="1">
    <citation type="submission" date="2016-10" db="EMBL/GenBank/DDBJ databases">
        <title>Sequence of Gallionella enrichment culture.</title>
        <authorList>
            <person name="Poehlein A."/>
            <person name="Muehling M."/>
            <person name="Daniel R."/>
        </authorList>
    </citation>
    <scope>NUCLEOTIDE SEQUENCE</scope>
</reference>